<evidence type="ECO:0000313" key="3">
    <source>
        <dbReference type="EMBL" id="MDY2586183.1"/>
    </source>
</evidence>
<dbReference type="Proteomes" id="UP001285855">
    <property type="component" value="Unassembled WGS sequence"/>
</dbReference>
<sequence length="187" mass="21332">MVGNDIVDLLEAKASPNWQTPRFLEKLFTINEQSLILNSKNSFENIWQLWSMKEAAYKLYVQTNPCRFYNPKAFECSFINGRPRVKFQDFECILSTVKTPNYILSEARLDKASLTSKVIKLAGQNQKNRSEETKLALLQHISKTCPISKQNPVFQKNEFGIPLVNHISKQFSVSLSHHGSYGAFAVA</sequence>
<keyword evidence="4" id="KW-1185">Reference proteome</keyword>
<evidence type="ECO:0000256" key="1">
    <source>
        <dbReference type="ARBA" id="ARBA00022679"/>
    </source>
</evidence>
<evidence type="ECO:0000259" key="2">
    <source>
        <dbReference type="Pfam" id="PF01648"/>
    </source>
</evidence>
<keyword evidence="1 3" id="KW-0808">Transferase</keyword>
<proteinExistence type="predicted"/>
<dbReference type="Gene3D" id="3.90.470.20">
    <property type="entry name" value="4'-phosphopantetheinyl transferase domain"/>
    <property type="match status" value="1"/>
</dbReference>
<name>A0ABU5EJ20_9FLAO</name>
<dbReference type="EMBL" id="JAXDAE010000001">
    <property type="protein sequence ID" value="MDY2586183.1"/>
    <property type="molecule type" value="Genomic_DNA"/>
</dbReference>
<feature type="domain" description="4'-phosphopantetheinyl transferase" evidence="2">
    <location>
        <begin position="2"/>
        <end position="86"/>
    </location>
</feature>
<organism evidence="3 4">
    <name type="scientific">Winogradskyella aquimaris</name>
    <dbReference type="NCBI Taxonomy" id="864074"/>
    <lineage>
        <taxon>Bacteria</taxon>
        <taxon>Pseudomonadati</taxon>
        <taxon>Bacteroidota</taxon>
        <taxon>Flavobacteriia</taxon>
        <taxon>Flavobacteriales</taxon>
        <taxon>Flavobacteriaceae</taxon>
        <taxon>Winogradskyella</taxon>
    </lineage>
</organism>
<dbReference type="Pfam" id="PF01648">
    <property type="entry name" value="ACPS"/>
    <property type="match status" value="1"/>
</dbReference>
<accession>A0ABU5EJ20</accession>
<dbReference type="InterPro" id="IPR008278">
    <property type="entry name" value="4-PPantetheinyl_Trfase_dom"/>
</dbReference>
<gene>
    <name evidence="3" type="ORF">SNF14_02435</name>
</gene>
<evidence type="ECO:0000313" key="4">
    <source>
        <dbReference type="Proteomes" id="UP001285855"/>
    </source>
</evidence>
<dbReference type="RefSeq" id="WP_320554552.1">
    <property type="nucleotide sequence ID" value="NZ_JAXDAE010000001.1"/>
</dbReference>
<reference evidence="3 4" key="1">
    <citation type="submission" date="2023-11" db="EMBL/GenBank/DDBJ databases">
        <title>Winogradskyella pelagius sp. nov., isolated from coastal sediment.</title>
        <authorList>
            <person name="Li F."/>
        </authorList>
    </citation>
    <scope>NUCLEOTIDE SEQUENCE [LARGE SCALE GENOMIC DNA]</scope>
    <source>
        <strain evidence="3 4">KCTC 23502</strain>
    </source>
</reference>
<protein>
    <submittedName>
        <fullName evidence="3">4'-phosphopantetheinyl transferase superfamily protein</fullName>
    </submittedName>
</protein>
<dbReference type="SUPFAM" id="SSF56214">
    <property type="entry name" value="4'-phosphopantetheinyl transferase"/>
    <property type="match status" value="1"/>
</dbReference>
<dbReference type="InterPro" id="IPR037143">
    <property type="entry name" value="4-PPantetheinyl_Trfase_dom_sf"/>
</dbReference>
<dbReference type="GO" id="GO:0016740">
    <property type="term" value="F:transferase activity"/>
    <property type="evidence" value="ECO:0007669"/>
    <property type="project" value="UniProtKB-KW"/>
</dbReference>
<comment type="caution">
    <text evidence="3">The sequence shown here is derived from an EMBL/GenBank/DDBJ whole genome shotgun (WGS) entry which is preliminary data.</text>
</comment>